<organism evidence="1 2">
    <name type="scientific">Albibacterium profundi</name>
    <dbReference type="NCBI Taxonomy" id="3134906"/>
    <lineage>
        <taxon>Bacteria</taxon>
        <taxon>Pseudomonadati</taxon>
        <taxon>Bacteroidota</taxon>
        <taxon>Sphingobacteriia</taxon>
        <taxon>Sphingobacteriales</taxon>
        <taxon>Sphingobacteriaceae</taxon>
        <taxon>Albibacterium</taxon>
    </lineage>
</organism>
<dbReference type="NCBIfam" id="NF035938">
    <property type="entry name" value="EboA_domain"/>
    <property type="match status" value="1"/>
</dbReference>
<dbReference type="RefSeq" id="WP_375555892.1">
    <property type="nucleotide sequence ID" value="NZ_JBBVGT010000001.1"/>
</dbReference>
<evidence type="ECO:0000313" key="2">
    <source>
        <dbReference type="Proteomes" id="UP001580928"/>
    </source>
</evidence>
<sequence length="231" mass="26701">MYTYDFDKLNQLFSSLIEQHVNELALPWIKEKAEVAQGRDSFNKFPLAFAMVTRKVKNEPLNISGEIMAEISSVIPKLSISHWSVRRLVRVWLVMQINASDKDQYTKQIKSLFSNADMNELATLYASLPILAYAEYWREQCAEGIRSNIGYVLDAVIMDNPYPAEYLDEEAWNQLVLKAFFTEKDISRIVGLKERVNEKLVKALQDYADERSSAGREINPKLWEIVNLMPQ</sequence>
<dbReference type="Proteomes" id="UP001580928">
    <property type="component" value="Unassembled WGS sequence"/>
</dbReference>
<dbReference type="EMBL" id="JBBVGT010000001">
    <property type="protein sequence ID" value="MFB5944311.1"/>
    <property type="molecule type" value="Genomic_DNA"/>
</dbReference>
<accession>A0ABV5C9U5</accession>
<dbReference type="InterPro" id="IPR047715">
    <property type="entry name" value="EboA_dom"/>
</dbReference>
<reference evidence="1 2" key="1">
    <citation type="submission" date="2024-04" db="EMBL/GenBank/DDBJ databases">
        <title>Albibacterium profundi sp. nov., isolated from sediment of the Challenger Deep of Mariana Trench.</title>
        <authorList>
            <person name="Wang Y."/>
        </authorList>
    </citation>
    <scope>NUCLEOTIDE SEQUENCE [LARGE SCALE GENOMIC DNA]</scope>
    <source>
        <strain evidence="1 2">RHL897</strain>
    </source>
</reference>
<evidence type="ECO:0000313" key="1">
    <source>
        <dbReference type="EMBL" id="MFB5944311.1"/>
    </source>
</evidence>
<protein>
    <submittedName>
        <fullName evidence="1">EboA domain-containing protein</fullName>
    </submittedName>
</protein>
<comment type="caution">
    <text evidence="1">The sequence shown here is derived from an EMBL/GenBank/DDBJ whole genome shotgun (WGS) entry which is preliminary data.</text>
</comment>
<name>A0ABV5C9U5_9SPHI</name>
<proteinExistence type="predicted"/>
<gene>
    <name evidence="1" type="ORF">WKR92_00555</name>
</gene>
<keyword evidence="2" id="KW-1185">Reference proteome</keyword>